<sequence length="126" mass="14745">MIILHTIKSARIYGSENISGYRILVDRVWPRGISKVKAKLDLWKKSIAPSTELRKWFNHEDEKYPEFKEKYLDELTHNSELPDFISLVREELAKNDVVLLYGAKNTEHNQAVVLQEYLDKEINSGK</sequence>
<dbReference type="EMBL" id="AYZO01000015">
    <property type="protein sequence ID" value="KRN11916.1"/>
    <property type="molecule type" value="Genomic_DNA"/>
</dbReference>
<dbReference type="Pfam" id="PF22752">
    <property type="entry name" value="DUF488-N3i"/>
    <property type="match status" value="1"/>
</dbReference>
<evidence type="ECO:0000313" key="2">
    <source>
        <dbReference type="Proteomes" id="UP000051521"/>
    </source>
</evidence>
<protein>
    <submittedName>
        <fullName evidence="1">MarR family transcriptional regulator</fullName>
    </submittedName>
</protein>
<dbReference type="InterPro" id="IPR052552">
    <property type="entry name" value="YeaO-like"/>
</dbReference>
<name>A0ABR5PV02_9LACO</name>
<dbReference type="PANTHER" id="PTHR36849:SF1">
    <property type="entry name" value="CYTOPLASMIC PROTEIN"/>
    <property type="match status" value="1"/>
</dbReference>
<comment type="caution">
    <text evidence="1">The sequence shown here is derived from an EMBL/GenBank/DDBJ whole genome shotgun (WGS) entry which is preliminary data.</text>
</comment>
<dbReference type="Proteomes" id="UP000051521">
    <property type="component" value="Unassembled WGS sequence"/>
</dbReference>
<organism evidence="1 2">
    <name type="scientific">Lactobacillus gigeriorum DSM 23908 = CRBIP 24.85</name>
    <dbReference type="NCBI Taxonomy" id="1423751"/>
    <lineage>
        <taxon>Bacteria</taxon>
        <taxon>Bacillati</taxon>
        <taxon>Bacillota</taxon>
        <taxon>Bacilli</taxon>
        <taxon>Lactobacillales</taxon>
        <taxon>Lactobacillaceae</taxon>
        <taxon>Lactobacillus</taxon>
    </lineage>
</organism>
<dbReference type="PANTHER" id="PTHR36849">
    <property type="entry name" value="CYTOPLASMIC PROTEIN-RELATED"/>
    <property type="match status" value="1"/>
</dbReference>
<accession>A0ABR5PV02</accession>
<evidence type="ECO:0000313" key="1">
    <source>
        <dbReference type="EMBL" id="KRN11916.1"/>
    </source>
</evidence>
<proteinExistence type="predicted"/>
<reference evidence="1 2" key="1">
    <citation type="journal article" date="2015" name="Genome Announc.">
        <title>Expanding the biotechnology potential of lactobacilli through comparative genomics of 213 strains and associated genera.</title>
        <authorList>
            <person name="Sun Z."/>
            <person name="Harris H.M."/>
            <person name="McCann A."/>
            <person name="Guo C."/>
            <person name="Argimon S."/>
            <person name="Zhang W."/>
            <person name="Yang X."/>
            <person name="Jeffery I.B."/>
            <person name="Cooney J.C."/>
            <person name="Kagawa T.F."/>
            <person name="Liu W."/>
            <person name="Song Y."/>
            <person name="Salvetti E."/>
            <person name="Wrobel A."/>
            <person name="Rasinkangas P."/>
            <person name="Parkhill J."/>
            <person name="Rea M.C."/>
            <person name="O'Sullivan O."/>
            <person name="Ritari J."/>
            <person name="Douillard F.P."/>
            <person name="Paul Ross R."/>
            <person name="Yang R."/>
            <person name="Briner A.E."/>
            <person name="Felis G.E."/>
            <person name="de Vos W.M."/>
            <person name="Barrangou R."/>
            <person name="Klaenhammer T.R."/>
            <person name="Caufield P.W."/>
            <person name="Cui Y."/>
            <person name="Zhang H."/>
            <person name="O'Toole P.W."/>
        </authorList>
    </citation>
    <scope>NUCLEOTIDE SEQUENCE [LARGE SCALE GENOMIC DNA]</scope>
    <source>
        <strain evidence="1 2">DSM 23908</strain>
    </source>
</reference>
<keyword evidence="2" id="KW-1185">Reference proteome</keyword>
<gene>
    <name evidence="1" type="ORF">FC38_GL000440</name>
</gene>